<name>A0AC61ZYL4_BACIA</name>
<reference evidence="1" key="1">
    <citation type="submission" date="2025-02" db="EMBL/GenBank/DDBJ databases">
        <title>Complete genome sequences of 52 Bacillus and Priestia strains isolated from West-African fermentations and 26 reference strains from the DSMZ collection.</title>
        <authorList>
            <person name="Wiedenbein E.S."/>
            <person name="Canoy T.S."/>
            <person name="Hui Y."/>
            <person name="Parkouda C."/>
            <person name="Dawende C."/>
            <person name="Ametefe E."/>
            <person name="Jespersen L."/>
            <person name="Nielsen D.S."/>
        </authorList>
    </citation>
    <scope>NUCLEOTIDE SEQUENCE</scope>
    <source>
        <strain evidence="1">PRO33</strain>
    </source>
</reference>
<organism evidence="1 2">
    <name type="scientific">Bacillus safensis</name>
    <dbReference type="NCBI Taxonomy" id="561879"/>
    <lineage>
        <taxon>Bacteria</taxon>
        <taxon>Bacillati</taxon>
        <taxon>Bacillota</taxon>
        <taxon>Bacilli</taxon>
        <taxon>Bacillales</taxon>
        <taxon>Bacillaceae</taxon>
        <taxon>Bacillus</taxon>
    </lineage>
</organism>
<sequence length="188" mass="21384">MSQLLIWIGVILIIYCGIQIFTYKWNSTEELHHAQKMLTEQKKHIDKQPDSIRFSPNEGDVIGILKAPSIQLKVPILEGTDKIQLSKGIGHHIKTAFPGQMKQILLSGHNDSSLRTIGQLKKGDELTVEMPYGEFHYVMTKSKIVHADDRTVVDLSSKHETLLLSTCYPFHTIGQTSQRYVLYAKKQQ</sequence>
<dbReference type="Proteomes" id="UP001218488">
    <property type="component" value="Chromosome"/>
</dbReference>
<protein>
    <submittedName>
        <fullName evidence="1">Class D sortase</fullName>
    </submittedName>
</protein>
<gene>
    <name evidence="1" type="ORF">P5627_21635</name>
</gene>
<evidence type="ECO:0000313" key="2">
    <source>
        <dbReference type="Proteomes" id="UP001218488"/>
    </source>
</evidence>
<accession>A0AC61ZYL4</accession>
<proteinExistence type="predicted"/>
<evidence type="ECO:0000313" key="1">
    <source>
        <dbReference type="EMBL" id="XRL55622.1"/>
    </source>
</evidence>
<dbReference type="EMBL" id="CP121752">
    <property type="protein sequence ID" value="XRL55622.1"/>
    <property type="molecule type" value="Genomic_DNA"/>
</dbReference>